<dbReference type="SUPFAM" id="SSF69318">
    <property type="entry name" value="Integrin alpha N-terminal domain"/>
    <property type="match status" value="1"/>
</dbReference>
<dbReference type="InterPro" id="IPR011519">
    <property type="entry name" value="UnbV_ASPIC"/>
</dbReference>
<protein>
    <submittedName>
        <fullName evidence="3">CRTAC1 family protein</fullName>
    </submittedName>
</protein>
<comment type="caution">
    <text evidence="3">The sequence shown here is derived from an EMBL/GenBank/DDBJ whole genome shotgun (WGS) entry which is preliminary data.</text>
</comment>
<evidence type="ECO:0000256" key="1">
    <source>
        <dbReference type="ARBA" id="ARBA00022729"/>
    </source>
</evidence>
<keyword evidence="4" id="KW-1185">Reference proteome</keyword>
<name>A0ABW1EI37_9BACT</name>
<sequence length="564" mass="60255">MRTDLLRRRDFLRTSLILAAWPAAHGLSDVGISGIRLVNGARAAGLDFVLCNGAQGRKYQVETLPGGLGVIDFDGDGWPDLFCTNGACLPEMKKSGPEYSNRLYRNNRDGTFTDVTKRSGLAGEGYCMGVAVGDYDNDGFEDLFVAGVHGNHLYRNNGDGTFHDVTVKAGLAGNGSLGKPPWTVAACWIDYDNDGYLDLFLSNYCDWSPGSDPVCGGVEPQSRAYCHPDKYTAQAMQLYHNNGNGTFTEVTRKEGLPDLLGKGMGIAMGYIAGSEHAGLFIANDNARNLLVSFEGKNIAEIGLEAGVAYNGDGRNISGMGAAVGDIDGDDLPDIVMTGLKNETYEVFLNRGHGSFDDGSASTGLLNLSRPWSGWGCGLVDLDNDGWLDLFVAGGGLDVRDAQANRVFQNNAGHIKAGRFVDVSDDCGVGAATPALHRGAVFADFDRDGRIDVAVSAMNAPLELWWNRTPQSHDRHWLQLRLTGAASNRSAIGAQVVCLASGRKQIRTVTNSVGYASSSDLTLHFGLGSATSAAIEIRWPSGVVQKVTEVKADQRLSLTEPKSKA</sequence>
<dbReference type="Pfam" id="PF13517">
    <property type="entry name" value="FG-GAP_3"/>
    <property type="match status" value="2"/>
</dbReference>
<dbReference type="RefSeq" id="WP_263339971.1">
    <property type="nucleotide sequence ID" value="NZ_JAGSYH010000005.1"/>
</dbReference>
<evidence type="ECO:0000313" key="4">
    <source>
        <dbReference type="Proteomes" id="UP001596091"/>
    </source>
</evidence>
<dbReference type="InterPro" id="IPR006311">
    <property type="entry name" value="TAT_signal"/>
</dbReference>
<proteinExistence type="predicted"/>
<dbReference type="InterPro" id="IPR013517">
    <property type="entry name" value="FG-GAP"/>
</dbReference>
<dbReference type="PROSITE" id="PS51318">
    <property type="entry name" value="TAT"/>
    <property type="match status" value="1"/>
</dbReference>
<feature type="domain" description="ASPIC/UnbV" evidence="2">
    <location>
        <begin position="490"/>
        <end position="555"/>
    </location>
</feature>
<dbReference type="InterPro" id="IPR027039">
    <property type="entry name" value="Crtac1"/>
</dbReference>
<gene>
    <name evidence="3" type="ORF">ACFPT7_15285</name>
</gene>
<organism evidence="3 4">
    <name type="scientific">Acidicapsa dinghuensis</name>
    <dbReference type="NCBI Taxonomy" id="2218256"/>
    <lineage>
        <taxon>Bacteria</taxon>
        <taxon>Pseudomonadati</taxon>
        <taxon>Acidobacteriota</taxon>
        <taxon>Terriglobia</taxon>
        <taxon>Terriglobales</taxon>
        <taxon>Acidobacteriaceae</taxon>
        <taxon>Acidicapsa</taxon>
    </lineage>
</organism>
<dbReference type="Pfam" id="PF07593">
    <property type="entry name" value="UnbV_ASPIC"/>
    <property type="match status" value="1"/>
</dbReference>
<dbReference type="Gene3D" id="2.130.10.130">
    <property type="entry name" value="Integrin alpha, N-terminal"/>
    <property type="match status" value="2"/>
</dbReference>
<dbReference type="PANTHER" id="PTHR16026:SF0">
    <property type="entry name" value="CARTILAGE ACIDIC PROTEIN 1"/>
    <property type="match status" value="1"/>
</dbReference>
<evidence type="ECO:0000259" key="2">
    <source>
        <dbReference type="Pfam" id="PF07593"/>
    </source>
</evidence>
<evidence type="ECO:0000313" key="3">
    <source>
        <dbReference type="EMBL" id="MFC5863670.1"/>
    </source>
</evidence>
<accession>A0ABW1EI37</accession>
<dbReference type="EMBL" id="JBHSPH010000005">
    <property type="protein sequence ID" value="MFC5863670.1"/>
    <property type="molecule type" value="Genomic_DNA"/>
</dbReference>
<dbReference type="PANTHER" id="PTHR16026">
    <property type="entry name" value="CARTILAGE ACIDIC PROTEIN 1"/>
    <property type="match status" value="1"/>
</dbReference>
<dbReference type="Proteomes" id="UP001596091">
    <property type="component" value="Unassembled WGS sequence"/>
</dbReference>
<keyword evidence="1" id="KW-0732">Signal</keyword>
<dbReference type="InterPro" id="IPR028994">
    <property type="entry name" value="Integrin_alpha_N"/>
</dbReference>
<reference evidence="4" key="1">
    <citation type="journal article" date="2019" name="Int. J. Syst. Evol. Microbiol.">
        <title>The Global Catalogue of Microorganisms (GCM) 10K type strain sequencing project: providing services to taxonomists for standard genome sequencing and annotation.</title>
        <authorList>
            <consortium name="The Broad Institute Genomics Platform"/>
            <consortium name="The Broad Institute Genome Sequencing Center for Infectious Disease"/>
            <person name="Wu L."/>
            <person name="Ma J."/>
        </authorList>
    </citation>
    <scope>NUCLEOTIDE SEQUENCE [LARGE SCALE GENOMIC DNA]</scope>
    <source>
        <strain evidence="4">JCM 4087</strain>
    </source>
</reference>